<dbReference type="InterPro" id="IPR051782">
    <property type="entry name" value="ABC_Transporter_VariousFunc"/>
</dbReference>
<evidence type="ECO:0000313" key="7">
    <source>
        <dbReference type="Proteomes" id="UP001250656"/>
    </source>
</evidence>
<dbReference type="InterPro" id="IPR003593">
    <property type="entry name" value="AAA+_ATPase"/>
</dbReference>
<dbReference type="SMART" id="SM00382">
    <property type="entry name" value="AAA"/>
    <property type="match status" value="1"/>
</dbReference>
<dbReference type="GO" id="GO:0005524">
    <property type="term" value="F:ATP binding"/>
    <property type="evidence" value="ECO:0007669"/>
    <property type="project" value="UniProtKB-KW"/>
</dbReference>
<dbReference type="Gene3D" id="3.40.50.300">
    <property type="entry name" value="P-loop containing nucleotide triphosphate hydrolases"/>
    <property type="match status" value="1"/>
</dbReference>
<evidence type="ECO:0000256" key="1">
    <source>
        <dbReference type="ARBA" id="ARBA00022448"/>
    </source>
</evidence>
<organism evidence="6 7">
    <name type="scientific">Pricia mediterranea</name>
    <dbReference type="NCBI Taxonomy" id="3076079"/>
    <lineage>
        <taxon>Bacteria</taxon>
        <taxon>Pseudomonadati</taxon>
        <taxon>Bacteroidota</taxon>
        <taxon>Flavobacteriia</taxon>
        <taxon>Flavobacteriales</taxon>
        <taxon>Flavobacteriaceae</taxon>
        <taxon>Pricia</taxon>
    </lineage>
</organism>
<dbReference type="PROSITE" id="PS50893">
    <property type="entry name" value="ABC_TRANSPORTER_2"/>
    <property type="match status" value="1"/>
</dbReference>
<sequence>MIIAQNLTKKYGAQTVLNIENLEIPKGQSFGLVGNNGAGKTTFFSLLLDLIQPTTGRIVNNEVQVDQSEAWKPFTSAFIDETFLIGYLTPEEYFYFIGELRGRNKADVNALLSQFEDFFHGEILGQKKYLRDLSKGNQKKAGIVASFIGNPEVVILDEPFANLDPTTQIRLKDIIRNLAAKQGVTVLVSSHDLIHVTEVCERIVVLNNGEIVKDIETSTETLKELELFFGGNEVSADPLPGANASINPPKTWNDPMNVPPHEPDGR</sequence>
<dbReference type="PANTHER" id="PTHR42939:SF1">
    <property type="entry name" value="ABC TRANSPORTER ATP-BINDING PROTEIN ALBC-RELATED"/>
    <property type="match status" value="1"/>
</dbReference>
<dbReference type="RefSeq" id="WP_314014635.1">
    <property type="nucleotide sequence ID" value="NZ_JAVTTP010000001.1"/>
</dbReference>
<name>A0ABU3L6Y6_9FLAO</name>
<dbReference type="PROSITE" id="PS00211">
    <property type="entry name" value="ABC_TRANSPORTER_1"/>
    <property type="match status" value="1"/>
</dbReference>
<protein>
    <submittedName>
        <fullName evidence="6">ABC transporter ATP-binding protein</fullName>
    </submittedName>
</protein>
<gene>
    <name evidence="6" type="ORF">RQM65_09945</name>
</gene>
<dbReference type="CDD" id="cd03230">
    <property type="entry name" value="ABC_DR_subfamily_A"/>
    <property type="match status" value="1"/>
</dbReference>
<dbReference type="PANTHER" id="PTHR42939">
    <property type="entry name" value="ABC TRANSPORTER ATP-BINDING PROTEIN ALBC-RELATED"/>
    <property type="match status" value="1"/>
</dbReference>
<dbReference type="Pfam" id="PF00005">
    <property type="entry name" value="ABC_tran"/>
    <property type="match status" value="1"/>
</dbReference>
<evidence type="ECO:0000256" key="2">
    <source>
        <dbReference type="ARBA" id="ARBA00022741"/>
    </source>
</evidence>
<dbReference type="EMBL" id="JAVTTP010000001">
    <property type="protein sequence ID" value="MDT7828983.1"/>
    <property type="molecule type" value="Genomic_DNA"/>
</dbReference>
<proteinExistence type="predicted"/>
<keyword evidence="2" id="KW-0547">Nucleotide-binding</keyword>
<evidence type="ECO:0000259" key="5">
    <source>
        <dbReference type="PROSITE" id="PS50893"/>
    </source>
</evidence>
<keyword evidence="3 6" id="KW-0067">ATP-binding</keyword>
<dbReference type="InterPro" id="IPR003439">
    <property type="entry name" value="ABC_transporter-like_ATP-bd"/>
</dbReference>
<feature type="domain" description="ABC transporter" evidence="5">
    <location>
        <begin position="2"/>
        <end position="233"/>
    </location>
</feature>
<accession>A0ABU3L6Y6</accession>
<evidence type="ECO:0000256" key="3">
    <source>
        <dbReference type="ARBA" id="ARBA00022840"/>
    </source>
</evidence>
<reference evidence="6 7" key="1">
    <citation type="submission" date="2023-09" db="EMBL/GenBank/DDBJ databases">
        <title>Novel taxa isolated from Blanes Bay.</title>
        <authorList>
            <person name="Rey-Velasco X."/>
            <person name="Lucena T."/>
        </authorList>
    </citation>
    <scope>NUCLEOTIDE SEQUENCE [LARGE SCALE GENOMIC DNA]</scope>
    <source>
        <strain evidence="6 7">S334</strain>
    </source>
</reference>
<dbReference type="SUPFAM" id="SSF52540">
    <property type="entry name" value="P-loop containing nucleoside triphosphate hydrolases"/>
    <property type="match status" value="1"/>
</dbReference>
<dbReference type="Proteomes" id="UP001250656">
    <property type="component" value="Unassembled WGS sequence"/>
</dbReference>
<keyword evidence="7" id="KW-1185">Reference proteome</keyword>
<dbReference type="InterPro" id="IPR027417">
    <property type="entry name" value="P-loop_NTPase"/>
</dbReference>
<evidence type="ECO:0000256" key="4">
    <source>
        <dbReference type="SAM" id="MobiDB-lite"/>
    </source>
</evidence>
<feature type="region of interest" description="Disordered" evidence="4">
    <location>
        <begin position="239"/>
        <end position="266"/>
    </location>
</feature>
<keyword evidence="1" id="KW-0813">Transport</keyword>
<comment type="caution">
    <text evidence="6">The sequence shown here is derived from an EMBL/GenBank/DDBJ whole genome shotgun (WGS) entry which is preliminary data.</text>
</comment>
<dbReference type="InterPro" id="IPR017871">
    <property type="entry name" value="ABC_transporter-like_CS"/>
</dbReference>
<evidence type="ECO:0000313" key="6">
    <source>
        <dbReference type="EMBL" id="MDT7828983.1"/>
    </source>
</evidence>